<evidence type="ECO:0000259" key="2">
    <source>
        <dbReference type="Pfam" id="PF00656"/>
    </source>
</evidence>
<evidence type="ECO:0000313" key="3">
    <source>
        <dbReference type="EMBL" id="MDC7228404.1"/>
    </source>
</evidence>
<feature type="signal peptide" evidence="1">
    <location>
        <begin position="1"/>
        <end position="22"/>
    </location>
</feature>
<dbReference type="PANTHER" id="PTHR48104:SF30">
    <property type="entry name" value="METACASPASE-1"/>
    <property type="match status" value="1"/>
</dbReference>
<sequence>MRKLIFALTLSAAAFLFFNSCSEPDIPQGWAVIYGVEVYPFNNSLTYCVDDAEALAELLDTKGWNVTLRTDSDASLAQLQTDIDSIETMMADDDRFLFYFSGHGSYLDLGGEESDDDYDELLILSGALTTVFNFDSGTASAEDVLNVTVSDDSLAEILSVLPTINKTVIIDACNSGGFIGDGYTFRNIASDYVLGEAEATFAPIEAMKLYAGYTVTDEDLNQSEFAILTASGEDEDSYETSQLGHGVFTYFLLQTASEADYNFDGYISLTEAWKYTSLSIDSFWNESQWISEENQYMANVAAFPVDPVLFESD</sequence>
<dbReference type="GO" id="GO:0006508">
    <property type="term" value="P:proteolysis"/>
    <property type="evidence" value="ECO:0007669"/>
    <property type="project" value="InterPro"/>
</dbReference>
<dbReference type="GO" id="GO:0004197">
    <property type="term" value="F:cysteine-type endopeptidase activity"/>
    <property type="evidence" value="ECO:0007669"/>
    <property type="project" value="InterPro"/>
</dbReference>
<organism evidence="3 4">
    <name type="scientific">Candidatus Thalassospirochaeta sargassi</name>
    <dbReference type="NCBI Taxonomy" id="3119039"/>
    <lineage>
        <taxon>Bacteria</taxon>
        <taxon>Pseudomonadati</taxon>
        <taxon>Spirochaetota</taxon>
        <taxon>Spirochaetia</taxon>
        <taxon>Spirochaetales</taxon>
        <taxon>Spirochaetaceae</taxon>
        <taxon>Candidatus Thalassospirochaeta</taxon>
    </lineage>
</organism>
<dbReference type="AlphaFoldDB" id="A0AAJ1IFL5"/>
<dbReference type="InterPro" id="IPR050452">
    <property type="entry name" value="Metacaspase"/>
</dbReference>
<name>A0AAJ1IFL5_9SPIO</name>
<dbReference type="Proteomes" id="UP001221217">
    <property type="component" value="Unassembled WGS sequence"/>
</dbReference>
<dbReference type="InterPro" id="IPR011600">
    <property type="entry name" value="Pept_C14_caspase"/>
</dbReference>
<dbReference type="PANTHER" id="PTHR48104">
    <property type="entry name" value="METACASPASE-4"/>
    <property type="match status" value="1"/>
</dbReference>
<dbReference type="Pfam" id="PF00656">
    <property type="entry name" value="Peptidase_C14"/>
    <property type="match status" value="1"/>
</dbReference>
<comment type="caution">
    <text evidence="3">The sequence shown here is derived from an EMBL/GenBank/DDBJ whole genome shotgun (WGS) entry which is preliminary data.</text>
</comment>
<reference evidence="3 4" key="1">
    <citation type="submission" date="2022-12" db="EMBL/GenBank/DDBJ databases">
        <title>Metagenome assembled genome from gulf of manar.</title>
        <authorList>
            <person name="Kohli P."/>
            <person name="Pk S."/>
            <person name="Venkata Ramana C."/>
            <person name="Sasikala C."/>
        </authorList>
    </citation>
    <scope>NUCLEOTIDE SEQUENCE [LARGE SCALE GENOMIC DNA]</scope>
    <source>
        <strain evidence="3">JB008</strain>
    </source>
</reference>
<feature type="chain" id="PRO_5042595606" evidence="1">
    <location>
        <begin position="23"/>
        <end position="313"/>
    </location>
</feature>
<dbReference type="GO" id="GO:0005737">
    <property type="term" value="C:cytoplasm"/>
    <property type="evidence" value="ECO:0007669"/>
    <property type="project" value="TreeGrafter"/>
</dbReference>
<accession>A0AAJ1IFL5</accession>
<feature type="domain" description="Peptidase C14 caspase" evidence="2">
    <location>
        <begin position="29"/>
        <end position="259"/>
    </location>
</feature>
<protein>
    <submittedName>
        <fullName evidence="3">Caspase family protein</fullName>
    </submittedName>
</protein>
<evidence type="ECO:0000256" key="1">
    <source>
        <dbReference type="SAM" id="SignalP"/>
    </source>
</evidence>
<proteinExistence type="predicted"/>
<dbReference type="EMBL" id="JAQQAL010000045">
    <property type="protein sequence ID" value="MDC7228404.1"/>
    <property type="molecule type" value="Genomic_DNA"/>
</dbReference>
<gene>
    <name evidence="3" type="ORF">PQJ61_16705</name>
</gene>
<dbReference type="Gene3D" id="3.40.50.1460">
    <property type="match status" value="1"/>
</dbReference>
<dbReference type="InterPro" id="IPR029030">
    <property type="entry name" value="Caspase-like_dom_sf"/>
</dbReference>
<dbReference type="SUPFAM" id="SSF52129">
    <property type="entry name" value="Caspase-like"/>
    <property type="match status" value="1"/>
</dbReference>
<keyword evidence="1" id="KW-0732">Signal</keyword>
<evidence type="ECO:0000313" key="4">
    <source>
        <dbReference type="Proteomes" id="UP001221217"/>
    </source>
</evidence>